<dbReference type="AlphaFoldDB" id="A0A9W9YCJ9"/>
<dbReference type="InterPro" id="IPR005818">
    <property type="entry name" value="Histone_H1/H5_H15"/>
</dbReference>
<dbReference type="Gene3D" id="1.10.10.10">
    <property type="entry name" value="Winged helix-like DNA-binding domain superfamily/Winged helix DNA-binding domain"/>
    <property type="match status" value="1"/>
</dbReference>
<evidence type="ECO:0000259" key="1">
    <source>
        <dbReference type="PROSITE" id="PS51504"/>
    </source>
</evidence>
<comment type="caution">
    <text evidence="2">The sequence shown here is derived from an EMBL/GenBank/DDBJ whole genome shotgun (WGS) entry which is preliminary data.</text>
</comment>
<dbReference type="InterPro" id="IPR036390">
    <property type="entry name" value="WH_DNA-bd_sf"/>
</dbReference>
<dbReference type="Pfam" id="PF00538">
    <property type="entry name" value="Linker_histone"/>
    <property type="match status" value="1"/>
</dbReference>
<organism evidence="2 3">
    <name type="scientific">Desmophyllum pertusum</name>
    <dbReference type="NCBI Taxonomy" id="174260"/>
    <lineage>
        <taxon>Eukaryota</taxon>
        <taxon>Metazoa</taxon>
        <taxon>Cnidaria</taxon>
        <taxon>Anthozoa</taxon>
        <taxon>Hexacorallia</taxon>
        <taxon>Scleractinia</taxon>
        <taxon>Caryophylliina</taxon>
        <taxon>Caryophylliidae</taxon>
        <taxon>Desmophyllum</taxon>
    </lineage>
</organism>
<dbReference type="Proteomes" id="UP001163046">
    <property type="component" value="Unassembled WGS sequence"/>
</dbReference>
<dbReference type="PROSITE" id="PS51504">
    <property type="entry name" value="H15"/>
    <property type="match status" value="1"/>
</dbReference>
<proteinExistence type="predicted"/>
<dbReference type="GO" id="GO:0006334">
    <property type="term" value="P:nucleosome assembly"/>
    <property type="evidence" value="ECO:0007669"/>
    <property type="project" value="InterPro"/>
</dbReference>
<reference evidence="2" key="1">
    <citation type="submission" date="2023-01" db="EMBL/GenBank/DDBJ databases">
        <title>Genome assembly of the deep-sea coral Lophelia pertusa.</title>
        <authorList>
            <person name="Herrera S."/>
            <person name="Cordes E."/>
        </authorList>
    </citation>
    <scope>NUCLEOTIDE SEQUENCE</scope>
    <source>
        <strain evidence="2">USNM1676648</strain>
        <tissue evidence="2">Polyp</tissue>
    </source>
</reference>
<dbReference type="GO" id="GO:0000786">
    <property type="term" value="C:nucleosome"/>
    <property type="evidence" value="ECO:0007669"/>
    <property type="project" value="InterPro"/>
</dbReference>
<gene>
    <name evidence="2" type="ORF">OS493_015823</name>
</gene>
<feature type="domain" description="H15" evidence="1">
    <location>
        <begin position="3"/>
        <end position="93"/>
    </location>
</feature>
<dbReference type="EMBL" id="MU827785">
    <property type="protein sequence ID" value="KAJ7333736.1"/>
    <property type="molecule type" value="Genomic_DNA"/>
</dbReference>
<evidence type="ECO:0000313" key="2">
    <source>
        <dbReference type="EMBL" id="KAJ7333736.1"/>
    </source>
</evidence>
<accession>A0A9W9YCJ9</accession>
<dbReference type="GO" id="GO:0003677">
    <property type="term" value="F:DNA binding"/>
    <property type="evidence" value="ECO:0007669"/>
    <property type="project" value="InterPro"/>
</dbReference>
<sequence length="160" mass="17389">MSPTTRKRKKEDCVPHVLEAVKMLADGKDHGASTQNIVKYLERKLNDETNGVKKNLPSPVDTAVKSAIRTALNSGLLVHCSGVGLNGSFILPTKSKGSVATGNIHYDKQKSVLSKEAKLTKISSLANEFHEKTTLQNKAAKIENSSKRQRNTKLLLPSGI</sequence>
<dbReference type="SUPFAM" id="SSF46785">
    <property type="entry name" value="Winged helix' DNA-binding domain"/>
    <property type="match status" value="1"/>
</dbReference>
<dbReference type="InterPro" id="IPR036388">
    <property type="entry name" value="WH-like_DNA-bd_sf"/>
</dbReference>
<evidence type="ECO:0000313" key="3">
    <source>
        <dbReference type="Proteomes" id="UP001163046"/>
    </source>
</evidence>
<name>A0A9W9YCJ9_9CNID</name>
<protein>
    <recommendedName>
        <fullName evidence="1">H15 domain-containing protein</fullName>
    </recommendedName>
</protein>
<keyword evidence="3" id="KW-1185">Reference proteome</keyword>
<dbReference type="OrthoDB" id="7684689at2759"/>